<name>A0A226RQ47_9LACO</name>
<sequence>MRVVQLDNIINVELQNENHHDLEKRIAIYQASLTQRALLSGQSFNKRKQTLIAFLCDFDLYGRNRPVYKLKTTVEGQEDILVDRGETNVIFNLKATDLAGLPADYVALVTYFNTGQVSDEFTATVDQEFRRIKGNDTRKEHYMSIESILTMEKAYARQEGWDKGRDEAREETAKALIEDARQNHKDETDLLATLKVIFKDQAYIDKMLAKYYYQ</sequence>
<proteinExistence type="predicted"/>
<gene>
    <name evidence="1" type="ORF">AYP69_01990</name>
</gene>
<dbReference type="RefSeq" id="WP_089143823.1">
    <property type="nucleotide sequence ID" value="NZ_LUGD01000021.1"/>
</dbReference>
<organism evidence="1 2">
    <name type="scientific">Ligilactobacillus agilis</name>
    <dbReference type="NCBI Taxonomy" id="1601"/>
    <lineage>
        <taxon>Bacteria</taxon>
        <taxon>Bacillati</taxon>
        <taxon>Bacillota</taxon>
        <taxon>Bacilli</taxon>
        <taxon>Lactobacillales</taxon>
        <taxon>Lactobacillaceae</taxon>
        <taxon>Ligilactobacillus</taxon>
    </lineage>
</organism>
<accession>A0A226RQ47</accession>
<dbReference type="Proteomes" id="UP000215261">
    <property type="component" value="Unassembled WGS sequence"/>
</dbReference>
<evidence type="ECO:0000313" key="1">
    <source>
        <dbReference type="EMBL" id="OXS41726.1"/>
    </source>
</evidence>
<protein>
    <recommendedName>
        <fullName evidence="3">PD-(D/E)XK nuclease family transposase</fullName>
    </recommendedName>
</protein>
<dbReference type="EMBL" id="LUGO01000027">
    <property type="protein sequence ID" value="OXS41726.1"/>
    <property type="molecule type" value="Genomic_DNA"/>
</dbReference>
<dbReference type="AlphaFoldDB" id="A0A226RQ47"/>
<comment type="caution">
    <text evidence="1">The sequence shown here is derived from an EMBL/GenBank/DDBJ whole genome shotgun (WGS) entry which is preliminary data.</text>
</comment>
<evidence type="ECO:0008006" key="3">
    <source>
        <dbReference type="Google" id="ProtNLM"/>
    </source>
</evidence>
<reference evidence="1 2" key="1">
    <citation type="submission" date="2016-03" db="EMBL/GenBank/DDBJ databases">
        <title>Sequencing of Lactobacillus Species from Commercial Turkeys.</title>
        <authorList>
            <person name="Johnson T.J."/>
            <person name="Youmans B.P."/>
            <person name="Case K.A."/>
        </authorList>
    </citation>
    <scope>NUCLEOTIDE SEQUENCE [LARGE SCALE GENOMIC DNA]</scope>
    <source>
        <strain evidence="1 2">UMNLA1</strain>
    </source>
</reference>
<evidence type="ECO:0000313" key="2">
    <source>
        <dbReference type="Proteomes" id="UP000215261"/>
    </source>
</evidence>